<evidence type="ECO:0000313" key="4">
    <source>
        <dbReference type="WBParaSite" id="HCON_00045650-00001"/>
    </source>
</evidence>
<sequence>MALLDAGIAEHRRQKSFCIRGIVFSRKRLRSELCMEAWQRMSSENQRICSFLREDQKCHFERKLYLLRSRQRSFQQPHFITANAVPPTRHVVIGTNEVDNDMAAVLNLGPSFAITPRVNSQVLDAALCGVHQFAYQLRCRTHRGPTVLDQQATLMSLMPFKGKFIRIPPSSREIDSKIANLEHGIQRIYRNAMNEPYRSNLTPAERRGVKKLLQAKNALRYTVGDKCGSFVVMPQTMDKALTAKVLSDDTVYEESTSSAFESVCKRVKSAMSIVKKRTSPEMAKRLYGTVPSVPTLYNLVKTHKIPATKNTLFLPLDEIKTRPIIASCGGPADGLSWLLVRLLSPLLRYVGAHIVNAEEFILSLHQCPVPKEAFYASFDVVSLYTNVNNAGAVQAVLSLIEDNEDHITMMGFSASEIKELIEAALECNIFCFDNKFYKQKRGLAMGNRIAPVLAVIFLDHIEKSSLTSGILFYKRYIDDVFVIGTTEEDLVETLKRLNSHDANIAFTREDPGRDGFLPFLNTKVRISEGYKEHLWYRKSASSNILLHSRSAHPVYMKANVVRNLLQTKRKLGTRRDSVVDAKVESILNSNGYFEGNTKTWVPYRTADGVSLILPFVNDKMALEVNRVVKNSELPIRLVFRPPPTLKDLLTSSRIYEKRCREQSCRYCTTEKICELQGTVYLIQCRGCGEKYVGETARPLKIRLDEHRRALANPAAYPNSSFSRHRTLKHEKENAPSFDVRVLHRYLVRPLERKIMEAREIYRIKPEINAKEEMRDLLRLIE</sequence>
<dbReference type="OrthoDB" id="5887794at2759"/>
<dbReference type="PANTHER" id="PTHR21301:SF10">
    <property type="entry name" value="REVERSE TRANSCRIPTASE DOMAIN-CONTAINING PROTEIN"/>
    <property type="match status" value="1"/>
</dbReference>
<name>A0A6F7NYW8_HAECO</name>
<dbReference type="PANTHER" id="PTHR21301">
    <property type="entry name" value="REVERSE TRANSCRIPTASE"/>
    <property type="match status" value="1"/>
</dbReference>
<protein>
    <submittedName>
        <fullName evidence="3 4">Reverse transcriptase domain-containing protein</fullName>
    </submittedName>
</protein>
<dbReference type="WBParaSite" id="HCON_00045650-00001">
    <property type="protein sequence ID" value="HCON_00045650-00001"/>
    <property type="gene ID" value="HCON_00045650"/>
</dbReference>
<dbReference type="InterPro" id="IPR000477">
    <property type="entry name" value="RT_dom"/>
</dbReference>
<reference evidence="3 4" key="1">
    <citation type="submission" date="2020-12" db="UniProtKB">
        <authorList>
            <consortium name="WormBaseParasite"/>
        </authorList>
    </citation>
    <scope>IDENTIFICATION</scope>
    <source>
        <strain evidence="3 4">MHco3</strain>
    </source>
</reference>
<dbReference type="WBParaSite" id="HCON_00045640-00001">
    <property type="protein sequence ID" value="HCON_00045640-00001"/>
    <property type="gene ID" value="HCON_00045640"/>
</dbReference>
<evidence type="ECO:0000313" key="3">
    <source>
        <dbReference type="WBParaSite" id="HCON_00045640-00001"/>
    </source>
</evidence>
<evidence type="ECO:0000313" key="2">
    <source>
        <dbReference type="Proteomes" id="UP000025227"/>
    </source>
</evidence>
<feature type="domain" description="Reverse transcriptase" evidence="1">
    <location>
        <begin position="286"/>
        <end position="524"/>
    </location>
</feature>
<accession>A0A6F7NYW8</accession>
<dbReference type="CDD" id="cd10442">
    <property type="entry name" value="GIY-YIG_PLEs"/>
    <property type="match status" value="1"/>
</dbReference>
<organism evidence="2 4">
    <name type="scientific">Haemonchus contortus</name>
    <name type="common">Barber pole worm</name>
    <dbReference type="NCBI Taxonomy" id="6289"/>
    <lineage>
        <taxon>Eukaryota</taxon>
        <taxon>Metazoa</taxon>
        <taxon>Ecdysozoa</taxon>
        <taxon>Nematoda</taxon>
        <taxon>Chromadorea</taxon>
        <taxon>Rhabditida</taxon>
        <taxon>Rhabditina</taxon>
        <taxon>Rhabditomorpha</taxon>
        <taxon>Strongyloidea</taxon>
        <taxon>Trichostrongylidae</taxon>
        <taxon>Haemonchus</taxon>
    </lineage>
</organism>
<dbReference type="Proteomes" id="UP000025227">
    <property type="component" value="Unplaced"/>
</dbReference>
<dbReference type="PROSITE" id="PS50878">
    <property type="entry name" value="RT_POL"/>
    <property type="match status" value="1"/>
</dbReference>
<keyword evidence="2" id="KW-1185">Reference proteome</keyword>
<dbReference type="OMA" id="SNNCKVF"/>
<evidence type="ECO:0000259" key="1">
    <source>
        <dbReference type="PROSITE" id="PS50878"/>
    </source>
</evidence>
<dbReference type="AlphaFoldDB" id="A0A6F7NYW8"/>
<proteinExistence type="predicted"/>